<gene>
    <name evidence="1" type="ORF">KEM09_06640</name>
</gene>
<dbReference type="EMBL" id="JAGUCN010000005">
    <property type="protein sequence ID" value="MBS2211069.1"/>
    <property type="molecule type" value="Genomic_DNA"/>
</dbReference>
<sequence>MKESSMLDFISPFALHLDVAEFDVETDQVDDHFLKLGNNILTINGFSEEGLWEVDVINSVKDAIKQFYDRIKHADSKHKGQGVVIQQITLLNMLMKDLGLIRNDKTNSILDEYYHLTTSEKLEALLKEDKFGEEVHEDALEEDLKSVLEEVQEDALCDKIEDVLEDCLDFLFLLCQKCLIIAQGQLQYIECIPSKEYNANNFAIGPTINITDKVKLTSKGINHHVNALDMAQSTLLFHYLENKGLILKHTNESLSRLIYCLTGYSGQNIRTNHLPYVQKLK</sequence>
<reference evidence="1 2" key="1">
    <citation type="journal article" date="2014" name="Int. J. Syst. Evol. Microbiol.">
        <title>Carboxylicivirga gen. nov. in the family Marinilabiliaceae with two novel species, Carboxylicivirga mesophila sp. nov. and Carboxylicivirga taeanensis sp. nov., and reclassification of Cytophaga fermentans as Saccharicrinis fermentans gen. nov., comb. nov.</title>
        <authorList>
            <person name="Yang S.H."/>
            <person name="Seo H.S."/>
            <person name="Woo J.H."/>
            <person name="Oh H.M."/>
            <person name="Jang H."/>
            <person name="Lee J.H."/>
            <person name="Kim S.J."/>
            <person name="Kwon K.K."/>
        </authorList>
    </citation>
    <scope>NUCLEOTIDE SEQUENCE [LARGE SCALE GENOMIC DNA]</scope>
    <source>
        <strain evidence="1 2">JCM 18290</strain>
    </source>
</reference>
<organism evidence="1 2">
    <name type="scientific">Carboxylicivirga mesophila</name>
    <dbReference type="NCBI Taxonomy" id="1166478"/>
    <lineage>
        <taxon>Bacteria</taxon>
        <taxon>Pseudomonadati</taxon>
        <taxon>Bacteroidota</taxon>
        <taxon>Bacteroidia</taxon>
        <taxon>Marinilabiliales</taxon>
        <taxon>Marinilabiliaceae</taxon>
        <taxon>Carboxylicivirga</taxon>
    </lineage>
</organism>
<evidence type="ECO:0000313" key="2">
    <source>
        <dbReference type="Proteomes" id="UP000721861"/>
    </source>
</evidence>
<evidence type="ECO:0000313" key="1">
    <source>
        <dbReference type="EMBL" id="MBS2211069.1"/>
    </source>
</evidence>
<keyword evidence="2" id="KW-1185">Reference proteome</keyword>
<dbReference type="RefSeq" id="WP_212227003.1">
    <property type="nucleotide sequence ID" value="NZ_JAGUCN010000005.1"/>
</dbReference>
<accession>A0ABS5K7Y5</accession>
<dbReference type="Proteomes" id="UP000721861">
    <property type="component" value="Unassembled WGS sequence"/>
</dbReference>
<comment type="caution">
    <text evidence="1">The sequence shown here is derived from an EMBL/GenBank/DDBJ whole genome shotgun (WGS) entry which is preliminary data.</text>
</comment>
<protein>
    <submittedName>
        <fullName evidence="1">Uncharacterized protein</fullName>
    </submittedName>
</protein>
<proteinExistence type="predicted"/>
<name>A0ABS5K7Y5_9BACT</name>